<dbReference type="PANTHER" id="PTHR14024:SF49">
    <property type="entry name" value="LIPID STORAGE DROPLETS SURFACE-BINDING PROTEIN 1"/>
    <property type="match status" value="1"/>
</dbReference>
<dbReference type="Proteomes" id="UP000694941">
    <property type="component" value="Unplaced"/>
</dbReference>
<dbReference type="RefSeq" id="XP_013777939.1">
    <property type="nucleotide sequence ID" value="XM_013922485.2"/>
</dbReference>
<evidence type="ECO:0000256" key="1">
    <source>
        <dbReference type="ARBA" id="ARBA00004502"/>
    </source>
</evidence>
<feature type="region of interest" description="Disordered" evidence="4">
    <location>
        <begin position="225"/>
        <end position="253"/>
    </location>
</feature>
<feature type="compositionally biased region" description="Acidic residues" evidence="4">
    <location>
        <begin position="268"/>
        <end position="296"/>
    </location>
</feature>
<reference evidence="6" key="1">
    <citation type="submission" date="2025-08" db="UniProtKB">
        <authorList>
            <consortium name="RefSeq"/>
        </authorList>
    </citation>
    <scope>IDENTIFICATION</scope>
    <source>
        <tissue evidence="6">Muscle</tissue>
    </source>
</reference>
<evidence type="ECO:0000256" key="4">
    <source>
        <dbReference type="SAM" id="MobiDB-lite"/>
    </source>
</evidence>
<comment type="similarity">
    <text evidence="2">Belongs to the perilipin family.</text>
</comment>
<dbReference type="PANTHER" id="PTHR14024">
    <property type="entry name" value="PERILIPIN"/>
    <property type="match status" value="1"/>
</dbReference>
<gene>
    <name evidence="6" type="primary">LOC106462547</name>
</gene>
<keyword evidence="5" id="KW-1185">Reference proteome</keyword>
<accession>A0ABM1BA76</accession>
<proteinExistence type="inferred from homology"/>
<sequence length="352" mass="39790">MSSRIENEGGNTILHKLMKLPVVRSTVDVVQETYINIKHKNKAFELFIGAAESSVCRVTSGLSPLARVGFVRESLEYVDAGFCIWLDGIQRKHPLLASPTEKVLAYAKEYGEDTLSSVATKVFHVAPAQYMLRITDRILGRAEKWMRNNKQKALLIRSFRRTLRRLRRNAAKQRHLAVKNSKKGREIVTPKKKVGFSYRLLSLPRWILRRLGVVSVSNCQLTMPSSIDSKNDNFHKSPGAKRKYEAIESGSEDGEGLEMLAKIDEYVSSEDPDYVPSEEESTDSLEYQSDVEDEEIPATNIKEDEKMEKAANENLNKSEEKDCVPSEQPNSPEDQNTNDRVQEDAAALPSEE</sequence>
<name>A0ABM1BA76_LIMPO</name>
<keyword evidence="3" id="KW-0551">Lipid droplet</keyword>
<dbReference type="GeneID" id="106462547"/>
<evidence type="ECO:0000256" key="2">
    <source>
        <dbReference type="ARBA" id="ARBA00006311"/>
    </source>
</evidence>
<comment type="subcellular location">
    <subcellularLocation>
        <location evidence="1">Lipid droplet</location>
    </subcellularLocation>
</comment>
<evidence type="ECO:0000313" key="6">
    <source>
        <dbReference type="RefSeq" id="XP_013777939.1"/>
    </source>
</evidence>
<organism evidence="5 6">
    <name type="scientific">Limulus polyphemus</name>
    <name type="common">Atlantic horseshoe crab</name>
    <dbReference type="NCBI Taxonomy" id="6850"/>
    <lineage>
        <taxon>Eukaryota</taxon>
        <taxon>Metazoa</taxon>
        <taxon>Ecdysozoa</taxon>
        <taxon>Arthropoda</taxon>
        <taxon>Chelicerata</taxon>
        <taxon>Merostomata</taxon>
        <taxon>Xiphosura</taxon>
        <taxon>Limulidae</taxon>
        <taxon>Limulus</taxon>
    </lineage>
</organism>
<feature type="compositionally biased region" description="Polar residues" evidence="4">
    <location>
        <begin position="327"/>
        <end position="339"/>
    </location>
</feature>
<feature type="compositionally biased region" description="Basic and acidic residues" evidence="4">
    <location>
        <begin position="301"/>
        <end position="324"/>
    </location>
</feature>
<evidence type="ECO:0000313" key="5">
    <source>
        <dbReference type="Proteomes" id="UP000694941"/>
    </source>
</evidence>
<feature type="region of interest" description="Disordered" evidence="4">
    <location>
        <begin position="268"/>
        <end position="352"/>
    </location>
</feature>
<evidence type="ECO:0000256" key="3">
    <source>
        <dbReference type="ARBA" id="ARBA00022677"/>
    </source>
</evidence>
<dbReference type="Pfam" id="PF03036">
    <property type="entry name" value="Perilipin"/>
    <property type="match status" value="1"/>
</dbReference>
<protein>
    <submittedName>
        <fullName evidence="6">Uncharacterized protein LOC106462547</fullName>
    </submittedName>
</protein>
<dbReference type="InterPro" id="IPR004279">
    <property type="entry name" value="Perilipin"/>
</dbReference>